<dbReference type="SUPFAM" id="SSF53850">
    <property type="entry name" value="Periplasmic binding protein-like II"/>
    <property type="match status" value="1"/>
</dbReference>
<dbReference type="Proteomes" id="UP000032068">
    <property type="component" value="Unassembled WGS sequence"/>
</dbReference>
<sequence>MEHLNSLAVFVRAAEARSFVGAAQAVGLSASAVGKAIARLENRLGTRLFHRSTRSITLTAEGVRFLQRCKHILAEIEDAEAELQQSSTHPQGRLRISLPAVGTLFAPVFSDFMKRYPDIELDIDFTDRLVDVIDEGFDAVIRTGKPSDSRLTFRNLGSFKVVLVASPRYLEDLGTPRIASDLRKHKCIHYRFPNSGKLQEWPLKSKSGAMEVDLPTTMISNNTETRVFFATQGHGLAYLPDFLVRDSIKSGNLVRVLEKQVDIREAFYLLWPASKFPSPKMRALVDYLSDNFLKRS</sequence>
<dbReference type="GO" id="GO:0043565">
    <property type="term" value="F:sequence-specific DNA binding"/>
    <property type="evidence" value="ECO:0007669"/>
    <property type="project" value="TreeGrafter"/>
</dbReference>
<dbReference type="GO" id="GO:0003700">
    <property type="term" value="F:DNA-binding transcription factor activity"/>
    <property type="evidence" value="ECO:0007669"/>
    <property type="project" value="InterPro"/>
</dbReference>
<dbReference type="InterPro" id="IPR036388">
    <property type="entry name" value="WH-like_DNA-bd_sf"/>
</dbReference>
<dbReference type="PANTHER" id="PTHR30537">
    <property type="entry name" value="HTH-TYPE TRANSCRIPTIONAL REGULATOR"/>
    <property type="match status" value="1"/>
</dbReference>
<keyword evidence="4" id="KW-0804">Transcription</keyword>
<dbReference type="InterPro" id="IPR005119">
    <property type="entry name" value="LysR_subst-bd"/>
</dbReference>
<dbReference type="InterPro" id="IPR000847">
    <property type="entry name" value="LysR_HTH_N"/>
</dbReference>
<dbReference type="Pfam" id="PF00126">
    <property type="entry name" value="HTH_1"/>
    <property type="match status" value="1"/>
</dbReference>
<evidence type="ECO:0000313" key="6">
    <source>
        <dbReference type="EMBL" id="KIQ00229.1"/>
    </source>
</evidence>
<dbReference type="SUPFAM" id="SSF46785">
    <property type="entry name" value="Winged helix' DNA-binding domain"/>
    <property type="match status" value="1"/>
</dbReference>
<evidence type="ECO:0000256" key="1">
    <source>
        <dbReference type="ARBA" id="ARBA00009437"/>
    </source>
</evidence>
<accession>A0A0D0JX71</accession>
<feature type="domain" description="HTH lysR-type" evidence="5">
    <location>
        <begin position="1"/>
        <end position="59"/>
    </location>
</feature>
<comment type="caution">
    <text evidence="6">The sequence shown here is derived from an EMBL/GenBank/DDBJ whole genome shotgun (WGS) entry which is preliminary data.</text>
</comment>
<comment type="similarity">
    <text evidence="1">Belongs to the LysR transcriptional regulatory family.</text>
</comment>
<organism evidence="6 7">
    <name type="scientific">Pseudomonas fulva</name>
    <dbReference type="NCBI Taxonomy" id="47880"/>
    <lineage>
        <taxon>Bacteria</taxon>
        <taxon>Pseudomonadati</taxon>
        <taxon>Pseudomonadota</taxon>
        <taxon>Gammaproteobacteria</taxon>
        <taxon>Pseudomonadales</taxon>
        <taxon>Pseudomonadaceae</taxon>
        <taxon>Pseudomonas</taxon>
    </lineage>
</organism>
<dbReference type="GO" id="GO:0006351">
    <property type="term" value="P:DNA-templated transcription"/>
    <property type="evidence" value="ECO:0007669"/>
    <property type="project" value="TreeGrafter"/>
</dbReference>
<dbReference type="Gene3D" id="3.40.190.290">
    <property type="match status" value="1"/>
</dbReference>
<dbReference type="CDD" id="cd08476">
    <property type="entry name" value="PBP2_CrgA_like_7"/>
    <property type="match status" value="1"/>
</dbReference>
<proteinExistence type="inferred from homology"/>
<dbReference type="InterPro" id="IPR058163">
    <property type="entry name" value="LysR-type_TF_proteobact-type"/>
</dbReference>
<dbReference type="Gene3D" id="1.10.10.10">
    <property type="entry name" value="Winged helix-like DNA-binding domain superfamily/Winged helix DNA-binding domain"/>
    <property type="match status" value="1"/>
</dbReference>
<keyword evidence="3" id="KW-0238">DNA-binding</keyword>
<dbReference type="Pfam" id="PF03466">
    <property type="entry name" value="LysR_substrate"/>
    <property type="match status" value="1"/>
</dbReference>
<dbReference type="AlphaFoldDB" id="A0A0D0JX71"/>
<evidence type="ECO:0000256" key="2">
    <source>
        <dbReference type="ARBA" id="ARBA00023015"/>
    </source>
</evidence>
<name>A0A0D0JX71_9PSED</name>
<dbReference type="InterPro" id="IPR036390">
    <property type="entry name" value="WH_DNA-bd_sf"/>
</dbReference>
<dbReference type="FunFam" id="1.10.10.10:FF:000001">
    <property type="entry name" value="LysR family transcriptional regulator"/>
    <property type="match status" value="1"/>
</dbReference>
<evidence type="ECO:0000259" key="5">
    <source>
        <dbReference type="PROSITE" id="PS50931"/>
    </source>
</evidence>
<keyword evidence="2" id="KW-0805">Transcription regulation</keyword>
<dbReference type="EMBL" id="JXQW01000029">
    <property type="protein sequence ID" value="KIQ00229.1"/>
    <property type="molecule type" value="Genomic_DNA"/>
</dbReference>
<reference evidence="6 7" key="1">
    <citation type="submission" date="2014-12" db="EMBL/GenBank/DDBJ databases">
        <title>16Stimator: statistical estimation of ribosomal gene copy numbers from draft genome assemblies.</title>
        <authorList>
            <person name="Perisin M.A."/>
            <person name="Vetter M."/>
            <person name="Gilbert J.A."/>
            <person name="Bergelson J."/>
        </authorList>
    </citation>
    <scope>NUCLEOTIDE SEQUENCE [LARGE SCALE GENOMIC DNA]</scope>
    <source>
        <strain evidence="6 7">MEJ086</strain>
    </source>
</reference>
<dbReference type="RefSeq" id="WP_042554155.1">
    <property type="nucleotide sequence ID" value="NZ_JXQW01000029.1"/>
</dbReference>
<dbReference type="PANTHER" id="PTHR30537:SF72">
    <property type="entry name" value="LYSR FAMILY TRANSCRIPTIONAL REGULATOR"/>
    <property type="match status" value="1"/>
</dbReference>
<protein>
    <submittedName>
        <fullName evidence="6">LysR family transcriptional regulator</fullName>
    </submittedName>
</protein>
<evidence type="ECO:0000313" key="7">
    <source>
        <dbReference type="Proteomes" id="UP000032068"/>
    </source>
</evidence>
<evidence type="ECO:0000256" key="4">
    <source>
        <dbReference type="ARBA" id="ARBA00023163"/>
    </source>
</evidence>
<dbReference type="OrthoDB" id="9110639at2"/>
<dbReference type="PROSITE" id="PS50931">
    <property type="entry name" value="HTH_LYSR"/>
    <property type="match status" value="1"/>
</dbReference>
<evidence type="ECO:0000256" key="3">
    <source>
        <dbReference type="ARBA" id="ARBA00023125"/>
    </source>
</evidence>
<gene>
    <name evidence="6" type="ORF">RU08_12570</name>
</gene>